<comment type="caution">
    <text evidence="2">The sequence shown here is derived from an EMBL/GenBank/DDBJ whole genome shotgun (WGS) entry which is preliminary data.</text>
</comment>
<accession>A0A8X6T6K0</accession>
<protein>
    <submittedName>
        <fullName evidence="2">Uncharacterized protein</fullName>
    </submittedName>
</protein>
<feature type="compositionally biased region" description="Polar residues" evidence="1">
    <location>
        <begin position="33"/>
        <end position="59"/>
    </location>
</feature>
<dbReference type="AlphaFoldDB" id="A0A8X6T6K0"/>
<feature type="compositionally biased region" description="Basic and acidic residues" evidence="1">
    <location>
        <begin position="13"/>
        <end position="32"/>
    </location>
</feature>
<gene>
    <name evidence="2" type="ORF">NPIL_127221</name>
</gene>
<keyword evidence="3" id="KW-1185">Reference proteome</keyword>
<proteinExistence type="predicted"/>
<feature type="region of interest" description="Disordered" evidence="1">
    <location>
        <begin position="1"/>
        <end position="78"/>
    </location>
</feature>
<dbReference type="Proteomes" id="UP000887013">
    <property type="component" value="Unassembled WGS sequence"/>
</dbReference>
<organism evidence="2 3">
    <name type="scientific">Nephila pilipes</name>
    <name type="common">Giant wood spider</name>
    <name type="synonym">Nephila maculata</name>
    <dbReference type="NCBI Taxonomy" id="299642"/>
    <lineage>
        <taxon>Eukaryota</taxon>
        <taxon>Metazoa</taxon>
        <taxon>Ecdysozoa</taxon>
        <taxon>Arthropoda</taxon>
        <taxon>Chelicerata</taxon>
        <taxon>Arachnida</taxon>
        <taxon>Araneae</taxon>
        <taxon>Araneomorphae</taxon>
        <taxon>Entelegynae</taxon>
        <taxon>Araneoidea</taxon>
        <taxon>Nephilidae</taxon>
        <taxon>Nephila</taxon>
    </lineage>
</organism>
<name>A0A8X6T6K0_NEPPI</name>
<evidence type="ECO:0000313" key="2">
    <source>
        <dbReference type="EMBL" id="GFS77426.1"/>
    </source>
</evidence>
<evidence type="ECO:0000313" key="3">
    <source>
        <dbReference type="Proteomes" id="UP000887013"/>
    </source>
</evidence>
<dbReference type="EMBL" id="BMAW01050876">
    <property type="protein sequence ID" value="GFS77426.1"/>
    <property type="molecule type" value="Genomic_DNA"/>
</dbReference>
<reference evidence="2" key="1">
    <citation type="submission" date="2020-08" db="EMBL/GenBank/DDBJ databases">
        <title>Multicomponent nature underlies the extraordinary mechanical properties of spider dragline silk.</title>
        <authorList>
            <person name="Kono N."/>
            <person name="Nakamura H."/>
            <person name="Mori M."/>
            <person name="Yoshida Y."/>
            <person name="Ohtoshi R."/>
            <person name="Malay A.D."/>
            <person name="Moran D.A.P."/>
            <person name="Tomita M."/>
            <person name="Numata K."/>
            <person name="Arakawa K."/>
        </authorList>
    </citation>
    <scope>NUCLEOTIDE SEQUENCE</scope>
</reference>
<sequence length="132" mass="14910">MFFDTVALSSDEDGTRAGTPREGELARLDTERTLGSLQQNPEPTSLTTLRKTPSSVKNGSSERENESEMGLTNPKKREGCLLLQSRPRWSGLEVMACRAENTNRIPRNFLKLICSSSRNDRNRKKQHCNRKS</sequence>
<evidence type="ECO:0000256" key="1">
    <source>
        <dbReference type="SAM" id="MobiDB-lite"/>
    </source>
</evidence>